<feature type="compositionally biased region" description="Polar residues" evidence="1">
    <location>
        <begin position="8"/>
        <end position="26"/>
    </location>
</feature>
<dbReference type="AlphaFoldDB" id="A0AAQ3KHQ7"/>
<sequence>MMVDVSSKRVSPPQTQPAAATNSGQSGVAGDPPTTAGCSPSSPPSSRQCLIYGAQPLWSRGGDLHALRLRLAREAAVPRRAPLLVAANADYGAAWQSRVEHNRARRHNAWQRLPGPTLPSRQCRPLFCTLRQSQLSTATAIPGSNISRHKEDDVD</sequence>
<organism evidence="2 3">
    <name type="scientific">Canna indica</name>
    <name type="common">Indian-shot</name>
    <dbReference type="NCBI Taxonomy" id="4628"/>
    <lineage>
        <taxon>Eukaryota</taxon>
        <taxon>Viridiplantae</taxon>
        <taxon>Streptophyta</taxon>
        <taxon>Embryophyta</taxon>
        <taxon>Tracheophyta</taxon>
        <taxon>Spermatophyta</taxon>
        <taxon>Magnoliopsida</taxon>
        <taxon>Liliopsida</taxon>
        <taxon>Zingiberales</taxon>
        <taxon>Cannaceae</taxon>
        <taxon>Canna</taxon>
    </lineage>
</organism>
<gene>
    <name evidence="2" type="ORF">Cni_G17040</name>
</gene>
<accession>A0AAQ3KHQ7</accession>
<dbReference type="Proteomes" id="UP001327560">
    <property type="component" value="Chromosome 5"/>
</dbReference>
<proteinExistence type="predicted"/>
<evidence type="ECO:0000256" key="1">
    <source>
        <dbReference type="SAM" id="MobiDB-lite"/>
    </source>
</evidence>
<name>A0AAQ3KHQ7_9LILI</name>
<evidence type="ECO:0000313" key="3">
    <source>
        <dbReference type="Proteomes" id="UP001327560"/>
    </source>
</evidence>
<feature type="region of interest" description="Disordered" evidence="1">
    <location>
        <begin position="1"/>
        <end position="46"/>
    </location>
</feature>
<keyword evidence="3" id="KW-1185">Reference proteome</keyword>
<dbReference type="EMBL" id="CP136894">
    <property type="protein sequence ID" value="WOL08287.1"/>
    <property type="molecule type" value="Genomic_DNA"/>
</dbReference>
<protein>
    <submittedName>
        <fullName evidence="2">Uncharacterized protein</fullName>
    </submittedName>
</protein>
<evidence type="ECO:0000313" key="2">
    <source>
        <dbReference type="EMBL" id="WOL08287.1"/>
    </source>
</evidence>
<reference evidence="2 3" key="1">
    <citation type="submission" date="2023-10" db="EMBL/GenBank/DDBJ databases">
        <title>Chromosome-scale genome assembly provides insights into flower coloration mechanisms of Canna indica.</title>
        <authorList>
            <person name="Li C."/>
        </authorList>
    </citation>
    <scope>NUCLEOTIDE SEQUENCE [LARGE SCALE GENOMIC DNA]</scope>
    <source>
        <tissue evidence="2">Flower</tissue>
    </source>
</reference>